<reference evidence="3" key="2">
    <citation type="submission" date="2019-10" db="EMBL/GenBank/DDBJ databases">
        <title>A de novo genome assembly of a pear dwarfing rootstock.</title>
        <authorList>
            <person name="Wang F."/>
            <person name="Wang J."/>
            <person name="Li S."/>
            <person name="Zhang Y."/>
            <person name="Fang M."/>
            <person name="Ma L."/>
            <person name="Zhao Y."/>
            <person name="Jiang S."/>
        </authorList>
    </citation>
    <scope>NUCLEOTIDE SEQUENCE [LARGE SCALE GENOMIC DNA]</scope>
</reference>
<evidence type="ECO:0000313" key="3">
    <source>
        <dbReference type="Proteomes" id="UP000327157"/>
    </source>
</evidence>
<evidence type="ECO:0000256" key="1">
    <source>
        <dbReference type="SAM" id="MobiDB-lite"/>
    </source>
</evidence>
<proteinExistence type="predicted"/>
<reference evidence="2 3" key="1">
    <citation type="submission" date="2019-09" db="EMBL/GenBank/DDBJ databases">
        <authorList>
            <person name="Ou C."/>
        </authorList>
    </citation>
    <scope>NUCLEOTIDE SEQUENCE [LARGE SCALE GENOMIC DNA]</scope>
    <source>
        <strain evidence="2">S2</strain>
        <tissue evidence="2">Leaf</tissue>
    </source>
</reference>
<dbReference type="EMBL" id="SMOL01000148">
    <property type="protein sequence ID" value="KAB2627748.1"/>
    <property type="molecule type" value="Genomic_DNA"/>
</dbReference>
<protein>
    <submittedName>
        <fullName evidence="2">Uncharacterized protein</fullName>
    </submittedName>
</protein>
<accession>A0A5N5HJD0</accession>
<gene>
    <name evidence="2" type="ORF">D8674_032543</name>
</gene>
<comment type="caution">
    <text evidence="2">The sequence shown here is derived from an EMBL/GenBank/DDBJ whole genome shotgun (WGS) entry which is preliminary data.</text>
</comment>
<name>A0A5N5HJD0_9ROSA</name>
<keyword evidence="3" id="KW-1185">Reference proteome</keyword>
<organism evidence="2 3">
    <name type="scientific">Pyrus ussuriensis x Pyrus communis</name>
    <dbReference type="NCBI Taxonomy" id="2448454"/>
    <lineage>
        <taxon>Eukaryota</taxon>
        <taxon>Viridiplantae</taxon>
        <taxon>Streptophyta</taxon>
        <taxon>Embryophyta</taxon>
        <taxon>Tracheophyta</taxon>
        <taxon>Spermatophyta</taxon>
        <taxon>Magnoliopsida</taxon>
        <taxon>eudicotyledons</taxon>
        <taxon>Gunneridae</taxon>
        <taxon>Pentapetalae</taxon>
        <taxon>rosids</taxon>
        <taxon>fabids</taxon>
        <taxon>Rosales</taxon>
        <taxon>Rosaceae</taxon>
        <taxon>Amygdaloideae</taxon>
        <taxon>Maleae</taxon>
        <taxon>Pyrus</taxon>
    </lineage>
</organism>
<evidence type="ECO:0000313" key="2">
    <source>
        <dbReference type="EMBL" id="KAB2627748.1"/>
    </source>
</evidence>
<feature type="region of interest" description="Disordered" evidence="1">
    <location>
        <begin position="69"/>
        <end position="93"/>
    </location>
</feature>
<sequence length="93" mass="9952">MFSSSNEEVDYAPYFIWIDAGLSSCSSNQRELSLRGLAEWKSGRGRRDLRWGVDEEGVQVYQMGFQGSGGVGGATESDGGGDCGEGAGGDYRK</sequence>
<dbReference type="Proteomes" id="UP000327157">
    <property type="component" value="Chromosome 8"/>
</dbReference>
<reference evidence="2 3" key="3">
    <citation type="submission" date="2019-11" db="EMBL/GenBank/DDBJ databases">
        <title>A de novo genome assembly of a pear dwarfing rootstock.</title>
        <authorList>
            <person name="Wang F."/>
            <person name="Wang J."/>
            <person name="Li S."/>
            <person name="Zhang Y."/>
            <person name="Fang M."/>
            <person name="Ma L."/>
            <person name="Zhao Y."/>
            <person name="Jiang S."/>
        </authorList>
    </citation>
    <scope>NUCLEOTIDE SEQUENCE [LARGE SCALE GENOMIC DNA]</scope>
    <source>
        <strain evidence="2">S2</strain>
        <tissue evidence="2">Leaf</tissue>
    </source>
</reference>
<dbReference type="AlphaFoldDB" id="A0A5N5HJD0"/>